<evidence type="ECO:0000313" key="34">
    <source>
        <dbReference type="EMBL" id="KJE95552.1"/>
    </source>
</evidence>
<comment type="subcellular location">
    <subcellularLocation>
        <location evidence="2">Endoplasmic reticulum membrane</location>
        <topology evidence="2">Single-pass type I membrane protein</topology>
    </subcellularLocation>
    <subcellularLocation>
        <location evidence="3">Golgi apparatus membrane</location>
        <topology evidence="3">Single-pass membrane protein</topology>
    </subcellularLocation>
</comment>
<dbReference type="GO" id="GO:0005789">
    <property type="term" value="C:endoplasmic reticulum membrane"/>
    <property type="evidence" value="ECO:0007669"/>
    <property type="project" value="UniProtKB-SubCell"/>
</dbReference>
<dbReference type="GO" id="GO:0000139">
    <property type="term" value="C:Golgi membrane"/>
    <property type="evidence" value="ECO:0007669"/>
    <property type="project" value="UniProtKB-SubCell"/>
</dbReference>
<evidence type="ECO:0000259" key="33">
    <source>
        <dbReference type="Pfam" id="PF23094"/>
    </source>
</evidence>
<feature type="active site" description="Charge relay system" evidence="27">
    <location>
        <position position="459"/>
    </location>
</feature>
<keyword evidence="13 27" id="KW-0720">Serine protease</keyword>
<evidence type="ECO:0000256" key="7">
    <source>
        <dbReference type="ARBA" id="ARBA00022670"/>
    </source>
</evidence>
<dbReference type="PROSITE" id="PS00138">
    <property type="entry name" value="SUBTILASE_SER"/>
    <property type="match status" value="1"/>
</dbReference>
<evidence type="ECO:0000256" key="16">
    <source>
        <dbReference type="ARBA" id="ARBA00023034"/>
    </source>
</evidence>
<feature type="compositionally biased region" description="Low complexity" evidence="28">
    <location>
        <begin position="150"/>
        <end position="165"/>
    </location>
</feature>
<feature type="compositionally biased region" description="Polar residues" evidence="28">
    <location>
        <begin position="166"/>
        <end position="176"/>
    </location>
</feature>
<feature type="domain" description="MBTPS1 third" evidence="33">
    <location>
        <begin position="699"/>
        <end position="826"/>
    </location>
</feature>
<evidence type="ECO:0000256" key="2">
    <source>
        <dbReference type="ARBA" id="ARBA00004115"/>
    </source>
</evidence>
<dbReference type="EC" id="3.4.21.112" evidence="24"/>
<feature type="compositionally biased region" description="Low complexity" evidence="28">
    <location>
        <begin position="11"/>
        <end position="25"/>
    </location>
</feature>
<keyword evidence="12" id="KW-0256">Endoplasmic reticulum</keyword>
<name>A0A0D2VVN4_CAPO3</name>
<evidence type="ECO:0000256" key="24">
    <source>
        <dbReference type="ARBA" id="ARBA00066596"/>
    </source>
</evidence>
<comment type="similarity">
    <text evidence="4 27">Belongs to the peptidase S8 family.</text>
</comment>
<comment type="cofactor">
    <cofactor evidence="1">
        <name>Ca(2+)</name>
        <dbReference type="ChEBI" id="CHEBI:29108"/>
    </cofactor>
</comment>
<sequence>MSRRPVARDGTGPPAAASAAGQTQRSEVDSLAKQRQSSRNPPPTQPQPQPQPQPQSQDHLRRRRHGGGGGGGGGRTGSSEHDAPDSLTASSVASAPQHTRTQRGKASKMSSSGTQATQPAQHWQLPWLPFLTIIAATGLLLILVAVVPSSPSSRASDSLSPLSLSHQVMPNSTVEQRTPLDGEQSPKMADSQPDAIQDPNPPRTTPSGTAAPDTSERRRTGRSGSDPAATAVDGAFIVRFKVYSQHDVLVRIVQLALATLENASDVTVPIDRSAEFAFSPSSDLWWSVVHRENPASHLPTDFALLQFRNVATCSFRQAALAALRQHATVRSVSPERRLTRAPLHFIDHEMPTESQIHEGRRHGRLPKELNESYNSSFAAGRHMLAGVPVIPMAAGPHAQHVQVASVLHAEQIWARGFTGNGVRTAVFDTGLAKSHPHFKNIADRTDWTNESTMDDALGHGSFVAGVIASSRECPGLAPDADLYIFRVFTNQQVSYTSWFLDAFNYAIHKKINILNLSIGGPDFLDMPFVEKVWELSANGIIMVSAIGNDGPLYGTLNNPADQSDVIGVGGLDISGHVASFSSRGMTTWELPHGYGRVKPDIVTHGHMVASSHKETGCKTLSGTSVASPVVAGAVTLLSSIIDPASRWNVVNPASMKQALIESANVVPDANIFEQGYGSLNLLGAFNLLAQYTPRASLAPPALDLTECPRMWPFCAQPMYFGAMPVIFNVTILNGMGVSGQVLGSPSWHPTLEAGGNHLDVAFTYSELLWPWSGFLAVHLTARASAVDFTGTAEGTVSLTVVSPPVPPEVATRVTRLTLPIKVNIVPPPPRKMRVMWDQYHNLRYPSGYFPRDNLKRKEDPLDWNGDHIHSNFRDMYMHLRSQGFFIEVLGQPFTCFDARQYGTLLLVDPEEEYFAEEIAKLRTDVVELGLSVIVVADWYNADVMRDKIKFFDENTKRWWTPETGGANVPALNNLLNGFGIALGDKVFAGEVTVRSDGENPFKAPYLSGTSITNFPPKGLISQLRLTDQTDEMLKGLSHVDDNVAVMGLLQTGRSGGRIVVYGDSNCLDSAHSEGFCFWLLDMWLEYTGTGLIDSRLMESLTSFPDGYESPLATNSPQRLETSRLQKYSKVLRRDSLTLQRPIPQCITLSTAARSPLRNATEDFDPHVDVLAGTFGRLAPVGSGPKANRDSVDSPDTGSEWTMPESLQYPILAVVAVTVALGGFALWSRTRHRQQRKLFKV</sequence>
<dbReference type="PRINTS" id="PR00723">
    <property type="entry name" value="SUBTILISIN"/>
</dbReference>
<feature type="region of interest" description="Disordered" evidence="28">
    <location>
        <begin position="1"/>
        <end position="117"/>
    </location>
</feature>
<feature type="compositionally biased region" description="Polar residues" evidence="28">
    <location>
        <begin position="87"/>
        <end position="99"/>
    </location>
</feature>
<dbReference type="OrthoDB" id="1740355at2759"/>
<dbReference type="Pfam" id="PF23094">
    <property type="entry name" value="MBTPS1_3rd"/>
    <property type="match status" value="1"/>
</dbReference>
<keyword evidence="35" id="KW-1185">Reference proteome</keyword>
<dbReference type="InParanoid" id="A0A0D2VVN4"/>
<evidence type="ECO:0000256" key="22">
    <source>
        <dbReference type="ARBA" id="ARBA00023221"/>
    </source>
</evidence>
<dbReference type="InterPro" id="IPR036852">
    <property type="entry name" value="Peptidase_S8/S53_dom_sf"/>
</dbReference>
<organism evidence="34 35">
    <name type="scientific">Capsaspora owczarzaki (strain ATCC 30864)</name>
    <dbReference type="NCBI Taxonomy" id="595528"/>
    <lineage>
        <taxon>Eukaryota</taxon>
        <taxon>Filasterea</taxon>
        <taxon>Capsaspora</taxon>
    </lineage>
</organism>
<evidence type="ECO:0000256" key="5">
    <source>
        <dbReference type="ARBA" id="ARBA00022548"/>
    </source>
</evidence>
<dbReference type="SUPFAM" id="SSF52743">
    <property type="entry name" value="Subtilisin-like"/>
    <property type="match status" value="1"/>
</dbReference>
<dbReference type="PROSITE" id="PS51892">
    <property type="entry name" value="SUBTILASE"/>
    <property type="match status" value="1"/>
</dbReference>
<protein>
    <recommendedName>
        <fullName evidence="25">Membrane-bound transcription factor site-1 protease</fullName>
        <ecNumber evidence="24">3.4.21.112</ecNumber>
    </recommendedName>
    <alternativeName>
        <fullName evidence="26">Endopeptidase S1P</fullName>
    </alternativeName>
</protein>
<keyword evidence="15 29" id="KW-1133">Transmembrane helix</keyword>
<keyword evidence="20" id="KW-1207">Sterol metabolism</keyword>
<dbReference type="Gene3D" id="3.40.50.200">
    <property type="entry name" value="Peptidase S8/S53 domain"/>
    <property type="match status" value="1"/>
</dbReference>
<evidence type="ECO:0000256" key="23">
    <source>
        <dbReference type="ARBA" id="ARBA00050826"/>
    </source>
</evidence>
<feature type="region of interest" description="Disordered" evidence="28">
    <location>
        <begin position="150"/>
        <end position="227"/>
    </location>
</feature>
<dbReference type="Pfam" id="PF23001">
    <property type="entry name" value="MBTP1_N"/>
    <property type="match status" value="1"/>
</dbReference>
<keyword evidence="5" id="KW-0153">Cholesterol metabolism</keyword>
<dbReference type="GO" id="GO:0006508">
    <property type="term" value="P:proteolysis"/>
    <property type="evidence" value="ECO:0007669"/>
    <property type="project" value="UniProtKB-KW"/>
</dbReference>
<evidence type="ECO:0000256" key="20">
    <source>
        <dbReference type="ARBA" id="ARBA00023166"/>
    </source>
</evidence>
<feature type="transmembrane region" description="Helical" evidence="29">
    <location>
        <begin position="1206"/>
        <end position="1226"/>
    </location>
</feature>
<feature type="transmembrane region" description="Helical" evidence="29">
    <location>
        <begin position="127"/>
        <end position="147"/>
    </location>
</feature>
<keyword evidence="21" id="KW-0325">Glycoprotein</keyword>
<keyword evidence="17" id="KW-0443">Lipid metabolism</keyword>
<dbReference type="GO" id="GO:0004252">
    <property type="term" value="F:serine-type endopeptidase activity"/>
    <property type="evidence" value="ECO:0007669"/>
    <property type="project" value="UniProtKB-UniRule"/>
</dbReference>
<evidence type="ECO:0000313" key="35">
    <source>
        <dbReference type="Proteomes" id="UP000008743"/>
    </source>
</evidence>
<dbReference type="PhylomeDB" id="A0A0D2VVN4"/>
<evidence type="ECO:0000256" key="8">
    <source>
        <dbReference type="ARBA" id="ARBA00022692"/>
    </source>
</evidence>
<evidence type="ECO:0000256" key="25">
    <source>
        <dbReference type="ARBA" id="ARBA00067283"/>
    </source>
</evidence>
<evidence type="ECO:0000256" key="9">
    <source>
        <dbReference type="ARBA" id="ARBA00022729"/>
    </source>
</evidence>
<dbReference type="RefSeq" id="XP_004345585.2">
    <property type="nucleotide sequence ID" value="XM_004345535.2"/>
</dbReference>
<dbReference type="AlphaFoldDB" id="A0A0D2VVN4"/>
<evidence type="ECO:0000256" key="12">
    <source>
        <dbReference type="ARBA" id="ARBA00022824"/>
    </source>
</evidence>
<evidence type="ECO:0000256" key="26">
    <source>
        <dbReference type="ARBA" id="ARBA00081324"/>
    </source>
</evidence>
<keyword evidence="19" id="KW-0865">Zymogen</keyword>
<dbReference type="Pfam" id="PF00082">
    <property type="entry name" value="Peptidase_S8"/>
    <property type="match status" value="1"/>
</dbReference>
<keyword evidence="9" id="KW-0732">Signal</keyword>
<feature type="domain" description="Peptidase S8/S53" evidence="30">
    <location>
        <begin position="419"/>
        <end position="677"/>
    </location>
</feature>
<dbReference type="STRING" id="595528.A0A0D2VVN4"/>
<evidence type="ECO:0000256" key="21">
    <source>
        <dbReference type="ARBA" id="ARBA00023180"/>
    </source>
</evidence>
<dbReference type="InterPro" id="IPR000209">
    <property type="entry name" value="Peptidase_S8/S53_dom"/>
</dbReference>
<evidence type="ECO:0000256" key="27">
    <source>
        <dbReference type="PROSITE-ProRule" id="PRU01240"/>
    </source>
</evidence>
<evidence type="ECO:0000256" key="17">
    <source>
        <dbReference type="ARBA" id="ARBA00023098"/>
    </source>
</evidence>
<dbReference type="InterPro" id="IPR057032">
    <property type="entry name" value="MBTPS1_4th"/>
</dbReference>
<feature type="domain" description="Membrane-bound transcription factor site-1 protease-like N-terminal" evidence="31">
    <location>
        <begin position="233"/>
        <end position="336"/>
    </location>
</feature>
<keyword evidence="14" id="KW-0106">Calcium</keyword>
<keyword evidence="11" id="KW-0068">Autocatalytic cleavage</keyword>
<feature type="domain" description="MBTPS1 fourth" evidence="32">
    <location>
        <begin position="828"/>
        <end position="1098"/>
    </location>
</feature>
<dbReference type="InterPro" id="IPR050131">
    <property type="entry name" value="Peptidase_S8_subtilisin-like"/>
</dbReference>
<evidence type="ECO:0000259" key="32">
    <source>
        <dbReference type="Pfam" id="PF23090"/>
    </source>
</evidence>
<dbReference type="InterPro" id="IPR015500">
    <property type="entry name" value="Peptidase_S8_subtilisin-rel"/>
</dbReference>
<dbReference type="InterPro" id="IPR022398">
    <property type="entry name" value="Peptidase_S8_His-AS"/>
</dbReference>
<feature type="compositionally biased region" description="Gly residues" evidence="28">
    <location>
        <begin position="67"/>
        <end position="76"/>
    </location>
</feature>
<dbReference type="InterPro" id="IPR055143">
    <property type="entry name" value="MBTP1_N"/>
</dbReference>
<keyword evidence="10 27" id="KW-0378">Hydrolase</keyword>
<reference evidence="35" key="1">
    <citation type="submission" date="2011-02" db="EMBL/GenBank/DDBJ databases">
        <title>The Genome Sequence of Capsaspora owczarzaki ATCC 30864.</title>
        <authorList>
            <person name="Russ C."/>
            <person name="Cuomo C."/>
            <person name="Burger G."/>
            <person name="Gray M.W."/>
            <person name="Holland P.W.H."/>
            <person name="King N."/>
            <person name="Lang F.B.F."/>
            <person name="Roger A.J."/>
            <person name="Ruiz-Trillo I."/>
            <person name="Young S.K."/>
            <person name="Zeng Q."/>
            <person name="Gargeya S."/>
            <person name="Alvarado L."/>
            <person name="Berlin A."/>
            <person name="Chapman S.B."/>
            <person name="Chen Z."/>
            <person name="Freedman E."/>
            <person name="Gellesch M."/>
            <person name="Goldberg J."/>
            <person name="Griggs A."/>
            <person name="Gujja S."/>
            <person name="Heilman E."/>
            <person name="Heiman D."/>
            <person name="Howarth C."/>
            <person name="Mehta T."/>
            <person name="Neiman D."/>
            <person name="Pearson M."/>
            <person name="Roberts A."/>
            <person name="Saif S."/>
            <person name="Shea T."/>
            <person name="Shenoy N."/>
            <person name="Sisk P."/>
            <person name="Stolte C."/>
            <person name="Sykes S."/>
            <person name="White J."/>
            <person name="Yandava C."/>
            <person name="Haas B."/>
            <person name="Nusbaum C."/>
            <person name="Birren B."/>
        </authorList>
    </citation>
    <scope>NUCLEOTIDE SEQUENCE</scope>
    <source>
        <strain evidence="35">ATCC 30864</strain>
    </source>
</reference>
<dbReference type="GO" id="GO:0008203">
    <property type="term" value="P:cholesterol metabolic process"/>
    <property type="evidence" value="ECO:0007669"/>
    <property type="project" value="UniProtKB-KW"/>
</dbReference>
<keyword evidence="6" id="KW-0597">Phosphoprotein</keyword>
<proteinExistence type="inferred from homology"/>
<dbReference type="eggNOG" id="KOG4266">
    <property type="taxonomic scope" value="Eukaryota"/>
</dbReference>
<evidence type="ECO:0000256" key="10">
    <source>
        <dbReference type="ARBA" id="ARBA00022801"/>
    </source>
</evidence>
<keyword evidence="22" id="KW-0753">Steroid metabolism</keyword>
<evidence type="ECO:0000259" key="31">
    <source>
        <dbReference type="Pfam" id="PF23001"/>
    </source>
</evidence>
<keyword evidence="8 29" id="KW-0812">Transmembrane</keyword>
<evidence type="ECO:0000256" key="15">
    <source>
        <dbReference type="ARBA" id="ARBA00022989"/>
    </source>
</evidence>
<feature type="active site" description="Charge relay system" evidence="27">
    <location>
        <position position="624"/>
    </location>
</feature>
<dbReference type="PANTHER" id="PTHR43806:SF7">
    <property type="entry name" value="MEMBRANE-BOUND TRANSCRIPTION FACTOR SITE-1 PROTEASE"/>
    <property type="match status" value="1"/>
</dbReference>
<accession>A0A0D2VVN4</accession>
<evidence type="ECO:0000259" key="30">
    <source>
        <dbReference type="Pfam" id="PF00082"/>
    </source>
</evidence>
<feature type="compositionally biased region" description="Polar residues" evidence="28">
    <location>
        <begin position="108"/>
        <end position="117"/>
    </location>
</feature>
<feature type="compositionally biased region" description="Pro residues" evidence="28">
    <location>
        <begin position="40"/>
        <end position="53"/>
    </location>
</feature>
<dbReference type="InterPro" id="IPR057060">
    <property type="entry name" value="MBTPS1_3rd"/>
</dbReference>
<keyword evidence="18 29" id="KW-0472">Membrane</keyword>
<dbReference type="FunFam" id="3.40.50.200:FF:000008">
    <property type="entry name" value="Membrane-bound transcription factor site-1 protease preproprotein"/>
    <property type="match status" value="1"/>
</dbReference>
<evidence type="ECO:0000256" key="29">
    <source>
        <dbReference type="SAM" id="Phobius"/>
    </source>
</evidence>
<feature type="active site" description="Charge relay system" evidence="27">
    <location>
        <position position="428"/>
    </location>
</feature>
<evidence type="ECO:0000256" key="11">
    <source>
        <dbReference type="ARBA" id="ARBA00022813"/>
    </source>
</evidence>
<dbReference type="Proteomes" id="UP000008743">
    <property type="component" value="Unassembled WGS sequence"/>
</dbReference>
<evidence type="ECO:0000256" key="6">
    <source>
        <dbReference type="ARBA" id="ARBA00022553"/>
    </source>
</evidence>
<evidence type="ECO:0000256" key="3">
    <source>
        <dbReference type="ARBA" id="ARBA00004194"/>
    </source>
</evidence>
<evidence type="ECO:0000256" key="4">
    <source>
        <dbReference type="ARBA" id="ARBA00011073"/>
    </source>
</evidence>
<evidence type="ECO:0000256" key="18">
    <source>
        <dbReference type="ARBA" id="ARBA00023136"/>
    </source>
</evidence>
<keyword evidence="7 27" id="KW-0645">Protease</keyword>
<evidence type="ECO:0000256" key="19">
    <source>
        <dbReference type="ARBA" id="ARBA00023145"/>
    </source>
</evidence>
<dbReference type="PANTHER" id="PTHR43806">
    <property type="entry name" value="PEPTIDASE S8"/>
    <property type="match status" value="1"/>
</dbReference>
<evidence type="ECO:0000256" key="28">
    <source>
        <dbReference type="SAM" id="MobiDB-lite"/>
    </source>
</evidence>
<dbReference type="InterPro" id="IPR023828">
    <property type="entry name" value="Peptidase_S8_Ser-AS"/>
</dbReference>
<dbReference type="PROSITE" id="PS00137">
    <property type="entry name" value="SUBTILASE_HIS"/>
    <property type="match status" value="1"/>
</dbReference>
<dbReference type="Pfam" id="PF23090">
    <property type="entry name" value="MBTPS1_4th"/>
    <property type="match status" value="1"/>
</dbReference>
<dbReference type="EMBL" id="KE346369">
    <property type="protein sequence ID" value="KJE95552.1"/>
    <property type="molecule type" value="Genomic_DNA"/>
</dbReference>
<evidence type="ECO:0000256" key="13">
    <source>
        <dbReference type="ARBA" id="ARBA00022825"/>
    </source>
</evidence>
<evidence type="ECO:0000256" key="1">
    <source>
        <dbReference type="ARBA" id="ARBA00001913"/>
    </source>
</evidence>
<evidence type="ECO:0000256" key="14">
    <source>
        <dbReference type="ARBA" id="ARBA00022837"/>
    </source>
</evidence>
<keyword evidence="16" id="KW-0333">Golgi apparatus</keyword>
<comment type="catalytic activity">
    <reaction evidence="23">
        <text>Processes precursors containing basic and hydrophobic/aliphatic residues at P4 and P2, respectively, with a relatively relaxed acceptance of amino acids at P1 and P3.</text>
        <dbReference type="EC" id="3.4.21.112"/>
    </reaction>
</comment>
<gene>
    <name evidence="34" type="ORF">CAOG_005995</name>
</gene>